<dbReference type="InterPro" id="IPR052159">
    <property type="entry name" value="Competence_DNA_uptake"/>
</dbReference>
<dbReference type="NCBIfam" id="TIGR00360">
    <property type="entry name" value="ComEC_N-term"/>
    <property type="match status" value="1"/>
</dbReference>
<dbReference type="Pfam" id="PF03772">
    <property type="entry name" value="Competence"/>
    <property type="match status" value="1"/>
</dbReference>
<name>A0A4R2KWT8_9GAMM</name>
<dbReference type="NCBIfam" id="TIGR00361">
    <property type="entry name" value="ComEC_Rec2"/>
    <property type="match status" value="1"/>
</dbReference>
<evidence type="ECO:0000256" key="6">
    <source>
        <dbReference type="SAM" id="Phobius"/>
    </source>
</evidence>
<feature type="transmembrane region" description="Helical" evidence="6">
    <location>
        <begin position="196"/>
        <end position="219"/>
    </location>
</feature>
<keyword evidence="5 6" id="KW-0472">Membrane</keyword>
<dbReference type="InterPro" id="IPR001279">
    <property type="entry name" value="Metallo-B-lactamas"/>
</dbReference>
<dbReference type="Proteomes" id="UP000294980">
    <property type="component" value="Unassembled WGS sequence"/>
</dbReference>
<dbReference type="InterPro" id="IPR004477">
    <property type="entry name" value="ComEC_N"/>
</dbReference>
<keyword evidence="7" id="KW-0732">Signal</keyword>
<dbReference type="Gene3D" id="3.60.15.10">
    <property type="entry name" value="Ribonuclease Z/Hydroxyacylglutathione hydrolase-like"/>
    <property type="match status" value="1"/>
</dbReference>
<feature type="chain" id="PRO_5020595542" evidence="7">
    <location>
        <begin position="18"/>
        <end position="724"/>
    </location>
</feature>
<comment type="caution">
    <text evidence="9">The sequence shown here is derived from an EMBL/GenBank/DDBJ whole genome shotgun (WGS) entry which is preliminary data.</text>
</comment>
<feature type="transmembrane region" description="Helical" evidence="6">
    <location>
        <begin position="429"/>
        <end position="459"/>
    </location>
</feature>
<feature type="signal peptide" evidence="7">
    <location>
        <begin position="1"/>
        <end position="17"/>
    </location>
</feature>
<gene>
    <name evidence="9" type="ORF">EV688_107148</name>
</gene>
<evidence type="ECO:0000256" key="2">
    <source>
        <dbReference type="ARBA" id="ARBA00022475"/>
    </source>
</evidence>
<feature type="transmembrane region" description="Helical" evidence="6">
    <location>
        <begin position="231"/>
        <end position="249"/>
    </location>
</feature>
<sequence length="724" mass="76509">MRAFFAGLLLGVSWATAGGSHVQERWLPSECERQPVVLRGYVASVPETATAFGEQPVQRFLLDVSALEPARCAGPARVRLSYYGNTDIAPGQYGEFAGRLRVPWGLANPGGADRESWYAVNGIQATGSVRRIALEDRGLPWRYRHHVVRAGLQRSMESLPGSARGKGVLVALTVGVRHGITHHDWSLFRELGVVHLAVISGLHVSLAAGAGAVVGRVLARGVSLARAGAQWRQLPGILALASALMYAALAGFSLPTVRALAMLAGVIVAFALGRDALKVHTLLFAALVLVLMQPLALVSSSFWLSLGAVCALLWFLAWQPRRQPLTAGLRVHGYLCLAMLPLTAWWFGGGSVIAPAANAVAVPVVGLLVVPLTLLASLADPLSSATAEYLWSAALALIELLLSLADTLLAEQESIMRYRALRGGTYAALNALVAAALLGMPLPFSLKAAVACLLLPLLLREAAPLPEPRPELVVLDVGQGTSVVVSDGRRALVYDTGGGEPGGYTTAAVALLPFLRHRGIDAVDTLVVSHADRDHSAGTQALIDAMPVGELLYGQTIPGTAGGVPCRTGTAWAWPSGIRFRILAGADGVGRSANDASCVLQVDLAGFGFLLPGDISAARERELVLYWREALRADWLLAAHHGSGSSTTAAWLRAVNPGGVVLNFGRANPFGHPHPEVIARLMARGIDIRTTAREGALVFRVSNEGELEVIPTRGGYAPFWKPPA</sequence>
<dbReference type="EMBL" id="SLWX01000007">
    <property type="protein sequence ID" value="TCO75726.1"/>
    <property type="molecule type" value="Genomic_DNA"/>
</dbReference>
<evidence type="ECO:0000313" key="9">
    <source>
        <dbReference type="EMBL" id="TCO75726.1"/>
    </source>
</evidence>
<evidence type="ECO:0000313" key="10">
    <source>
        <dbReference type="Proteomes" id="UP000294980"/>
    </source>
</evidence>
<evidence type="ECO:0000256" key="5">
    <source>
        <dbReference type="ARBA" id="ARBA00023136"/>
    </source>
</evidence>
<dbReference type="InterPro" id="IPR035681">
    <property type="entry name" value="ComA-like_MBL"/>
</dbReference>
<dbReference type="GO" id="GO:0005886">
    <property type="term" value="C:plasma membrane"/>
    <property type="evidence" value="ECO:0007669"/>
    <property type="project" value="UniProtKB-SubCell"/>
</dbReference>
<keyword evidence="2" id="KW-1003">Cell membrane</keyword>
<feature type="transmembrane region" description="Helical" evidence="6">
    <location>
        <begin position="390"/>
        <end position="409"/>
    </location>
</feature>
<dbReference type="InterPro" id="IPR004797">
    <property type="entry name" value="Competence_ComEC/Rec2"/>
</dbReference>
<proteinExistence type="predicted"/>
<feature type="domain" description="Metallo-beta-lactamase" evidence="8">
    <location>
        <begin position="479"/>
        <end position="666"/>
    </location>
</feature>
<evidence type="ECO:0000256" key="7">
    <source>
        <dbReference type="SAM" id="SignalP"/>
    </source>
</evidence>
<evidence type="ECO:0000256" key="3">
    <source>
        <dbReference type="ARBA" id="ARBA00022692"/>
    </source>
</evidence>
<dbReference type="Pfam" id="PF00753">
    <property type="entry name" value="Lactamase_B"/>
    <property type="match status" value="1"/>
</dbReference>
<dbReference type="SMART" id="SM00849">
    <property type="entry name" value="Lactamase_B"/>
    <property type="match status" value="1"/>
</dbReference>
<reference evidence="9 10" key="1">
    <citation type="submission" date="2019-03" db="EMBL/GenBank/DDBJ databases">
        <title>Genomic Encyclopedia of Type Strains, Phase IV (KMG-IV): sequencing the most valuable type-strain genomes for metagenomic binning, comparative biology and taxonomic classification.</title>
        <authorList>
            <person name="Goeker M."/>
        </authorList>
    </citation>
    <scope>NUCLEOTIDE SEQUENCE [LARGE SCALE GENOMIC DNA]</scope>
    <source>
        <strain evidence="9 10">DSM 23344</strain>
    </source>
</reference>
<keyword evidence="3 6" id="KW-0812">Transmembrane</keyword>
<protein>
    <submittedName>
        <fullName evidence="9">Competence protein ComEC</fullName>
    </submittedName>
</protein>
<keyword evidence="4 6" id="KW-1133">Transmembrane helix</keyword>
<dbReference type="Pfam" id="PF13567">
    <property type="entry name" value="DUF4131"/>
    <property type="match status" value="1"/>
</dbReference>
<keyword evidence="10" id="KW-1185">Reference proteome</keyword>
<feature type="transmembrane region" description="Helical" evidence="6">
    <location>
        <begin position="331"/>
        <end position="348"/>
    </location>
</feature>
<dbReference type="InterPro" id="IPR025405">
    <property type="entry name" value="DUF4131"/>
</dbReference>
<organism evidence="9 10">
    <name type="scientific">Chromatocurvus halotolerans</name>
    <dbReference type="NCBI Taxonomy" id="1132028"/>
    <lineage>
        <taxon>Bacteria</taxon>
        <taxon>Pseudomonadati</taxon>
        <taxon>Pseudomonadota</taxon>
        <taxon>Gammaproteobacteria</taxon>
        <taxon>Cellvibrionales</taxon>
        <taxon>Halieaceae</taxon>
        <taxon>Chromatocurvus</taxon>
    </lineage>
</organism>
<dbReference type="SUPFAM" id="SSF56281">
    <property type="entry name" value="Metallo-hydrolase/oxidoreductase"/>
    <property type="match status" value="1"/>
</dbReference>
<dbReference type="AlphaFoldDB" id="A0A4R2KWT8"/>
<evidence type="ECO:0000256" key="4">
    <source>
        <dbReference type="ARBA" id="ARBA00022989"/>
    </source>
</evidence>
<feature type="transmembrane region" description="Helical" evidence="6">
    <location>
        <begin position="302"/>
        <end position="319"/>
    </location>
</feature>
<dbReference type="InterPro" id="IPR036866">
    <property type="entry name" value="RibonucZ/Hydroxyglut_hydro"/>
</dbReference>
<evidence type="ECO:0000259" key="8">
    <source>
        <dbReference type="SMART" id="SM00849"/>
    </source>
</evidence>
<feature type="transmembrane region" description="Helical" evidence="6">
    <location>
        <begin position="360"/>
        <end position="378"/>
    </location>
</feature>
<dbReference type="PANTHER" id="PTHR30619">
    <property type="entry name" value="DNA INTERNALIZATION/COMPETENCE PROTEIN COMEC/REC2"/>
    <property type="match status" value="1"/>
</dbReference>
<dbReference type="GO" id="GO:0030420">
    <property type="term" value="P:establishment of competence for transformation"/>
    <property type="evidence" value="ECO:0007669"/>
    <property type="project" value="InterPro"/>
</dbReference>
<dbReference type="CDD" id="cd07731">
    <property type="entry name" value="ComA-like_MBL-fold"/>
    <property type="match status" value="1"/>
</dbReference>
<evidence type="ECO:0000256" key="1">
    <source>
        <dbReference type="ARBA" id="ARBA00004651"/>
    </source>
</evidence>
<accession>A0A4R2KWT8</accession>
<dbReference type="PANTHER" id="PTHR30619:SF1">
    <property type="entry name" value="RECOMBINATION PROTEIN 2"/>
    <property type="match status" value="1"/>
</dbReference>
<comment type="subcellular location">
    <subcellularLocation>
        <location evidence="1">Cell membrane</location>
        <topology evidence="1">Multi-pass membrane protein</topology>
    </subcellularLocation>
</comment>